<dbReference type="Gene3D" id="2.60.40.2500">
    <property type="match status" value="1"/>
</dbReference>
<protein>
    <submittedName>
        <fullName evidence="4">TrbG/VirB9 family P-type conjugative transfer protein</fullName>
    </submittedName>
</protein>
<proteinExistence type="inferred from homology"/>
<dbReference type="Pfam" id="PF03524">
    <property type="entry name" value="CagX"/>
    <property type="match status" value="1"/>
</dbReference>
<dbReference type="InterPro" id="IPR033645">
    <property type="entry name" value="VirB9/CagX/TrbG_C"/>
</dbReference>
<dbReference type="InterPro" id="IPR038161">
    <property type="entry name" value="VirB9/CagX/TrbG_C_sf"/>
</dbReference>
<keyword evidence="2 3" id="KW-0732">Signal</keyword>
<evidence type="ECO:0000256" key="3">
    <source>
        <dbReference type="SAM" id="SignalP"/>
    </source>
</evidence>
<dbReference type="EMBL" id="JASORJ010000017">
    <property type="protein sequence ID" value="MDK7357554.1"/>
    <property type="molecule type" value="Genomic_DNA"/>
</dbReference>
<evidence type="ECO:0000256" key="1">
    <source>
        <dbReference type="ARBA" id="ARBA00006135"/>
    </source>
</evidence>
<comment type="similarity">
    <text evidence="1">Belongs to the TrbG/VirB9 family.</text>
</comment>
<evidence type="ECO:0000256" key="2">
    <source>
        <dbReference type="ARBA" id="ARBA00022729"/>
    </source>
</evidence>
<dbReference type="InterPro" id="IPR010258">
    <property type="entry name" value="Conjugal_tfr_TrbG/VirB9/CagX"/>
</dbReference>
<dbReference type="Proteomes" id="UP001236274">
    <property type="component" value="Unassembled WGS sequence"/>
</dbReference>
<evidence type="ECO:0000313" key="5">
    <source>
        <dbReference type="Proteomes" id="UP001236274"/>
    </source>
</evidence>
<feature type="chain" id="PRO_5042603546" evidence="3">
    <location>
        <begin position="25"/>
        <end position="366"/>
    </location>
</feature>
<dbReference type="CDD" id="cd06911">
    <property type="entry name" value="VirB9_CagX_TrbG"/>
    <property type="match status" value="1"/>
</dbReference>
<dbReference type="RefSeq" id="WP_285418017.1">
    <property type="nucleotide sequence ID" value="NZ_JASORJ010000017.1"/>
</dbReference>
<reference evidence="4" key="1">
    <citation type="submission" date="2023-05" db="EMBL/GenBank/DDBJ databases">
        <title>Cataloging the Phylogenetic Diversity of Human Bladder Bacteria.</title>
        <authorList>
            <person name="Du J."/>
        </authorList>
    </citation>
    <scope>NUCLEOTIDE SEQUENCE</scope>
    <source>
        <strain evidence="4">UMB10101</strain>
    </source>
</reference>
<feature type="signal peptide" evidence="3">
    <location>
        <begin position="1"/>
        <end position="24"/>
    </location>
</feature>
<sequence>MKMKSKALALAAVISIMTTGFAFAEDGTVWDPDNITGIRHSYMYSDNQQIELVLKPLVLTDIKLREGESVESISAGDTSRWQVEVVDVAGTPHVYVKPTTTNIRTNMIITTNERSYRYLLTTGDHPEYYVDYIYPDTTPDSVKGVKAGWEREEQRINAIMKAEENARTALTGYKIKQNKNVYEFEQPQFMFDDGTKTYIKINKENKNNLPTIYYYDERIPKDKLQLVNYRIKGNYFEIDRVAQAWKIVYQQDAYLVVERPVKAKKSKNKVLNQGNLHQEMAAAYDSKINTPRKIQLSAERPNFTSAEMQKINAIDQAVDKAVNAKLEDKEVIVDTSTAAPTNTQSQEVDLQSALSDIRNQRAQATL</sequence>
<organism evidence="4 5">
    <name type="scientific">Veillonella atypica</name>
    <dbReference type="NCBI Taxonomy" id="39777"/>
    <lineage>
        <taxon>Bacteria</taxon>
        <taxon>Bacillati</taxon>
        <taxon>Bacillota</taxon>
        <taxon>Negativicutes</taxon>
        <taxon>Veillonellales</taxon>
        <taxon>Veillonellaceae</taxon>
        <taxon>Veillonella</taxon>
    </lineage>
</organism>
<comment type="caution">
    <text evidence="4">The sequence shown here is derived from an EMBL/GenBank/DDBJ whole genome shotgun (WGS) entry which is preliminary data.</text>
</comment>
<accession>A0AAJ1V546</accession>
<dbReference type="AlphaFoldDB" id="A0AAJ1V546"/>
<name>A0AAJ1V546_9FIRM</name>
<gene>
    <name evidence="4" type="ORF">QP520_07940</name>
</gene>
<evidence type="ECO:0000313" key="4">
    <source>
        <dbReference type="EMBL" id="MDK7357554.1"/>
    </source>
</evidence>